<dbReference type="EMBL" id="CP091092">
    <property type="protein sequence ID" value="WFN37845.1"/>
    <property type="molecule type" value="Genomic_DNA"/>
</dbReference>
<dbReference type="GO" id="GO:0005737">
    <property type="term" value="C:cytoplasm"/>
    <property type="evidence" value="ECO:0007669"/>
    <property type="project" value="TreeGrafter"/>
</dbReference>
<keyword evidence="2" id="KW-1185">Reference proteome</keyword>
<accession>A0AAF0FQH4</accession>
<reference evidence="1" key="1">
    <citation type="submission" date="2022-01" db="EMBL/GenBank/DDBJ databases">
        <title>Complete genome of Methanomicrobium antiquum DSM 21220.</title>
        <authorList>
            <person name="Chen S.-C."/>
            <person name="You Y.-T."/>
            <person name="Zhou Y.-Z."/>
            <person name="Lai M.-C."/>
        </authorList>
    </citation>
    <scope>NUCLEOTIDE SEQUENCE</scope>
    <source>
        <strain evidence="1">DSM 21220</strain>
    </source>
</reference>
<dbReference type="InterPro" id="IPR006357">
    <property type="entry name" value="HAD-SF_hydro_IIA"/>
</dbReference>
<dbReference type="NCBIfam" id="TIGR01460">
    <property type="entry name" value="HAD-SF-IIA"/>
    <property type="match status" value="1"/>
</dbReference>
<protein>
    <submittedName>
        <fullName evidence="1">HAD-IIA family hydrolase</fullName>
    </submittedName>
</protein>
<dbReference type="GeneID" id="79949838"/>
<evidence type="ECO:0000313" key="1">
    <source>
        <dbReference type="EMBL" id="WFN37845.1"/>
    </source>
</evidence>
<dbReference type="Gene3D" id="3.40.50.1000">
    <property type="entry name" value="HAD superfamily/HAD-like"/>
    <property type="match status" value="2"/>
</dbReference>
<evidence type="ECO:0000313" key="2">
    <source>
        <dbReference type="Proteomes" id="UP001218895"/>
    </source>
</evidence>
<dbReference type="InterPro" id="IPR023214">
    <property type="entry name" value="HAD_sf"/>
</dbReference>
<gene>
    <name evidence="1" type="ORF">L1994_05530</name>
</gene>
<organism evidence="1 2">
    <name type="scientific">Methanomicrobium antiquum</name>
    <dbReference type="NCBI Taxonomy" id="487686"/>
    <lineage>
        <taxon>Archaea</taxon>
        <taxon>Methanobacteriati</taxon>
        <taxon>Methanobacteriota</taxon>
        <taxon>Stenosarchaea group</taxon>
        <taxon>Methanomicrobia</taxon>
        <taxon>Methanomicrobiales</taxon>
        <taxon>Methanomicrobiaceae</taxon>
        <taxon>Methanomicrobium</taxon>
    </lineage>
</organism>
<proteinExistence type="predicted"/>
<sequence>MKKITGIIFDIDGVLYSGEEAVDGACYALNLIADAKIQFRCLSNTTRKSSDSISEKLKDFGFIIPKENIITPAVVVSKILNLMDIKKCFFLVTEDVCDDFYSSGLISDEINPEAVVIGDAGQNFNYERLNRVFRILIENNRYNKNKSIENNEVFFRKKIIVDKSTNKNGYSNKNNMAKSEKKDENMTEIRTEHINSVPANKVQCKQISFFALEMDKYWMDKDGLSLSAGPFIKGLEYATETNAYLIGKPSLLFFNSSLSSLGKDPHETLVVGDDIITDIGGAKNAGISGALVRTGKFREDKLISSGIKPDFILNSVSNLPEILGLK</sequence>
<dbReference type="RefSeq" id="WP_278100686.1">
    <property type="nucleotide sequence ID" value="NZ_CP091092.1"/>
</dbReference>
<dbReference type="GO" id="GO:0016791">
    <property type="term" value="F:phosphatase activity"/>
    <property type="evidence" value="ECO:0007669"/>
    <property type="project" value="TreeGrafter"/>
</dbReference>
<dbReference type="KEGG" id="manq:L1994_05530"/>
<dbReference type="Pfam" id="PF13242">
    <property type="entry name" value="Hydrolase_like"/>
    <property type="match status" value="1"/>
</dbReference>
<dbReference type="Pfam" id="PF13344">
    <property type="entry name" value="Hydrolase_6"/>
    <property type="match status" value="1"/>
</dbReference>
<dbReference type="PANTHER" id="PTHR19288">
    <property type="entry name" value="4-NITROPHENYLPHOSPHATASE-RELATED"/>
    <property type="match status" value="1"/>
</dbReference>
<keyword evidence="1" id="KW-0378">Hydrolase</keyword>
<dbReference type="InterPro" id="IPR036412">
    <property type="entry name" value="HAD-like_sf"/>
</dbReference>
<dbReference type="Proteomes" id="UP001218895">
    <property type="component" value="Chromosome"/>
</dbReference>
<dbReference type="SUPFAM" id="SSF56784">
    <property type="entry name" value="HAD-like"/>
    <property type="match status" value="1"/>
</dbReference>
<name>A0AAF0FQH4_9EURY</name>
<dbReference type="PANTHER" id="PTHR19288:SF46">
    <property type="entry name" value="HALOACID DEHALOGENASE-LIKE HYDROLASE DOMAIN-CONTAINING PROTEIN 2"/>
    <property type="match status" value="1"/>
</dbReference>
<dbReference type="AlphaFoldDB" id="A0AAF0FQH4"/>